<evidence type="ECO:0000256" key="1">
    <source>
        <dbReference type="SAM" id="Phobius"/>
    </source>
</evidence>
<sequence>MTVILVLSITLTLFTTSFIIVILVKQLRARNKRNTQRKAILTGGMSAQAKINSIQQTNVQVDNQPEVLLDLSVTKPNGETIHTVVRTVIPIVNIPAFQKGNIIEVKHMTIDNELKFEVVGAYVP</sequence>
<dbReference type="Proteomes" id="UP000187074">
    <property type="component" value="Unassembled WGS sequence"/>
</dbReference>
<evidence type="ECO:0000313" key="3">
    <source>
        <dbReference type="Proteomes" id="UP000187074"/>
    </source>
</evidence>
<gene>
    <name evidence="2" type="ORF">BK123_17655</name>
</gene>
<name>A0A1R1B005_PAELA</name>
<keyword evidence="1" id="KW-1133">Transmembrane helix</keyword>
<dbReference type="EMBL" id="MRTF01000006">
    <property type="protein sequence ID" value="OME91675.1"/>
    <property type="molecule type" value="Genomic_DNA"/>
</dbReference>
<evidence type="ECO:0008006" key="4">
    <source>
        <dbReference type="Google" id="ProtNLM"/>
    </source>
</evidence>
<organism evidence="2 3">
    <name type="scientific">Paenibacillus lautus</name>
    <name type="common">Bacillus lautus</name>
    <dbReference type="NCBI Taxonomy" id="1401"/>
    <lineage>
        <taxon>Bacteria</taxon>
        <taxon>Bacillati</taxon>
        <taxon>Bacillota</taxon>
        <taxon>Bacilli</taxon>
        <taxon>Bacillales</taxon>
        <taxon>Paenibacillaceae</taxon>
        <taxon>Paenibacillus</taxon>
    </lineage>
</organism>
<accession>A0A1R1B005</accession>
<proteinExistence type="predicted"/>
<dbReference type="AlphaFoldDB" id="A0A1R1B005"/>
<comment type="caution">
    <text evidence="2">The sequence shown here is derived from an EMBL/GenBank/DDBJ whole genome shotgun (WGS) entry which is preliminary data.</text>
</comment>
<keyword evidence="1" id="KW-0812">Transmembrane</keyword>
<evidence type="ECO:0000313" key="2">
    <source>
        <dbReference type="EMBL" id="OME91675.1"/>
    </source>
</evidence>
<protein>
    <recommendedName>
        <fullName evidence="4">DUF2500 domain-containing protein</fullName>
    </recommendedName>
</protein>
<keyword evidence="1" id="KW-0472">Membrane</keyword>
<feature type="transmembrane region" description="Helical" evidence="1">
    <location>
        <begin position="6"/>
        <end position="24"/>
    </location>
</feature>
<dbReference type="OrthoDB" id="2664158at2"/>
<reference evidence="2 3" key="1">
    <citation type="submission" date="2016-11" db="EMBL/GenBank/DDBJ databases">
        <title>Paenibacillus species isolates.</title>
        <authorList>
            <person name="Beno S.M."/>
        </authorList>
    </citation>
    <scope>NUCLEOTIDE SEQUENCE [LARGE SCALE GENOMIC DNA]</scope>
    <source>
        <strain evidence="2 3">FSL F4-0100</strain>
    </source>
</reference>